<feature type="transmembrane region" description="Helical" evidence="6">
    <location>
        <begin position="103"/>
        <end position="121"/>
    </location>
</feature>
<feature type="transmembrane region" description="Helical" evidence="6">
    <location>
        <begin position="39"/>
        <end position="61"/>
    </location>
</feature>
<keyword evidence="9" id="KW-1185">Reference proteome</keyword>
<reference evidence="9" key="1">
    <citation type="submission" date="2023-07" db="EMBL/GenBank/DDBJ databases">
        <title>Functional and genomic diversity of the sorghum phyllosphere microbiome.</title>
        <authorList>
            <person name="Shade A."/>
        </authorList>
    </citation>
    <scope>NUCLEOTIDE SEQUENCE [LARGE SCALE GENOMIC DNA]</scope>
    <source>
        <strain evidence="9">SORGH_AS_0422</strain>
    </source>
</reference>
<evidence type="ECO:0000313" key="9">
    <source>
        <dbReference type="Proteomes" id="UP001258315"/>
    </source>
</evidence>
<dbReference type="InterPro" id="IPR020846">
    <property type="entry name" value="MFS_dom"/>
</dbReference>
<feature type="transmembrane region" description="Helical" evidence="6">
    <location>
        <begin position="160"/>
        <end position="181"/>
    </location>
</feature>
<feature type="transmembrane region" description="Helical" evidence="6">
    <location>
        <begin position="202"/>
        <end position="223"/>
    </location>
</feature>
<feature type="transmembrane region" description="Helical" evidence="6">
    <location>
        <begin position="235"/>
        <end position="256"/>
    </location>
</feature>
<keyword evidence="2" id="KW-1003">Cell membrane</keyword>
<dbReference type="PANTHER" id="PTHR43124:SF3">
    <property type="entry name" value="CHLORAMPHENICOL EFFLUX PUMP RV0191"/>
    <property type="match status" value="1"/>
</dbReference>
<sequence>MNRLIYIMALGAFGIITTEFGVIGILPDLAKNFHVTVDTAGWLLSGFALTVALTGPFTNALTAKMNRKTVMSLALGIFVFSNLLSAVAPNFTVLMIARILPAFLHPVFWAVAVTAAAKLAGPKEAPKAIATVMAGLSVATVIGVPLTTYMADLFSWRASFILSAAINSVALGALALLGPSMPVSVTQKSSKNQLTLLRSVSLWVKLIATVLILAGMFATYGYLAEYLAKVTHMTGAEISILLLVFGCTGIAGNWLMGIALSKNVLLTARIFLIALIVIHLMAYQFGGNFIPMVIILSFWGFIHTGGFLATNVQLTHSQPESSLDFINSLMPSFFNAGITLGTFLGGFVISHYGVQNVVWMSVPLLLVSLMLGFLFQKKSAVNKAIALPQATH</sequence>
<name>A0ABU3GNX9_9SPHI</name>
<evidence type="ECO:0000256" key="4">
    <source>
        <dbReference type="ARBA" id="ARBA00022989"/>
    </source>
</evidence>
<dbReference type="InterPro" id="IPR050189">
    <property type="entry name" value="MFS_Efflux_Transporters"/>
</dbReference>
<accession>A0ABU3GNX9</accession>
<dbReference type="PANTHER" id="PTHR43124">
    <property type="entry name" value="PURINE EFFLUX PUMP PBUE"/>
    <property type="match status" value="1"/>
</dbReference>
<dbReference type="Gene3D" id="1.20.1250.20">
    <property type="entry name" value="MFS general substrate transporter like domains"/>
    <property type="match status" value="1"/>
</dbReference>
<feature type="transmembrane region" description="Helical" evidence="6">
    <location>
        <begin position="128"/>
        <end position="148"/>
    </location>
</feature>
<evidence type="ECO:0000256" key="3">
    <source>
        <dbReference type="ARBA" id="ARBA00022692"/>
    </source>
</evidence>
<feature type="transmembrane region" description="Helical" evidence="6">
    <location>
        <begin position="263"/>
        <end position="283"/>
    </location>
</feature>
<protein>
    <submittedName>
        <fullName evidence="8">DHA1 family inner membrane transport protein</fullName>
    </submittedName>
</protein>
<evidence type="ECO:0000256" key="5">
    <source>
        <dbReference type="ARBA" id="ARBA00023136"/>
    </source>
</evidence>
<evidence type="ECO:0000259" key="7">
    <source>
        <dbReference type="PROSITE" id="PS50850"/>
    </source>
</evidence>
<gene>
    <name evidence="8" type="ORF">QE417_000377</name>
</gene>
<dbReference type="Proteomes" id="UP001258315">
    <property type="component" value="Unassembled WGS sequence"/>
</dbReference>
<dbReference type="SUPFAM" id="SSF103473">
    <property type="entry name" value="MFS general substrate transporter"/>
    <property type="match status" value="1"/>
</dbReference>
<keyword evidence="4 6" id="KW-1133">Transmembrane helix</keyword>
<dbReference type="Pfam" id="PF07690">
    <property type="entry name" value="MFS_1"/>
    <property type="match status" value="1"/>
</dbReference>
<comment type="subcellular location">
    <subcellularLocation>
        <location evidence="1">Cell membrane</location>
        <topology evidence="1">Multi-pass membrane protein</topology>
    </subcellularLocation>
</comment>
<organism evidence="8 9">
    <name type="scientific">Mucilaginibacter terrae</name>
    <dbReference type="NCBI Taxonomy" id="1955052"/>
    <lineage>
        <taxon>Bacteria</taxon>
        <taxon>Pseudomonadati</taxon>
        <taxon>Bacteroidota</taxon>
        <taxon>Sphingobacteriia</taxon>
        <taxon>Sphingobacteriales</taxon>
        <taxon>Sphingobacteriaceae</taxon>
        <taxon>Mucilaginibacter</taxon>
    </lineage>
</organism>
<keyword evidence="3 6" id="KW-0812">Transmembrane</keyword>
<dbReference type="InterPro" id="IPR011701">
    <property type="entry name" value="MFS"/>
</dbReference>
<evidence type="ECO:0000256" key="6">
    <source>
        <dbReference type="SAM" id="Phobius"/>
    </source>
</evidence>
<dbReference type="PROSITE" id="PS50850">
    <property type="entry name" value="MFS"/>
    <property type="match status" value="1"/>
</dbReference>
<evidence type="ECO:0000256" key="1">
    <source>
        <dbReference type="ARBA" id="ARBA00004651"/>
    </source>
</evidence>
<dbReference type="RefSeq" id="WP_311947162.1">
    <property type="nucleotide sequence ID" value="NZ_JAVLVU010000001.1"/>
</dbReference>
<proteinExistence type="predicted"/>
<feature type="transmembrane region" description="Helical" evidence="6">
    <location>
        <begin position="7"/>
        <end position="27"/>
    </location>
</feature>
<feature type="transmembrane region" description="Helical" evidence="6">
    <location>
        <begin position="333"/>
        <end position="352"/>
    </location>
</feature>
<comment type="caution">
    <text evidence="8">The sequence shown here is derived from an EMBL/GenBank/DDBJ whole genome shotgun (WGS) entry which is preliminary data.</text>
</comment>
<feature type="transmembrane region" description="Helical" evidence="6">
    <location>
        <begin position="358"/>
        <end position="375"/>
    </location>
</feature>
<dbReference type="EMBL" id="JAVLVU010000001">
    <property type="protein sequence ID" value="MDT3401305.1"/>
    <property type="molecule type" value="Genomic_DNA"/>
</dbReference>
<evidence type="ECO:0000256" key="2">
    <source>
        <dbReference type="ARBA" id="ARBA00022475"/>
    </source>
</evidence>
<feature type="transmembrane region" description="Helical" evidence="6">
    <location>
        <begin position="289"/>
        <end position="312"/>
    </location>
</feature>
<feature type="domain" description="Major facilitator superfamily (MFS) profile" evidence="7">
    <location>
        <begin position="4"/>
        <end position="380"/>
    </location>
</feature>
<keyword evidence="5 6" id="KW-0472">Membrane</keyword>
<dbReference type="CDD" id="cd17324">
    <property type="entry name" value="MFS_NepI_like"/>
    <property type="match status" value="1"/>
</dbReference>
<feature type="transmembrane region" description="Helical" evidence="6">
    <location>
        <begin position="73"/>
        <end position="97"/>
    </location>
</feature>
<evidence type="ECO:0000313" key="8">
    <source>
        <dbReference type="EMBL" id="MDT3401305.1"/>
    </source>
</evidence>
<dbReference type="InterPro" id="IPR036259">
    <property type="entry name" value="MFS_trans_sf"/>
</dbReference>